<dbReference type="GO" id="GO:0016192">
    <property type="term" value="P:vesicle-mediated transport"/>
    <property type="evidence" value="ECO:0007669"/>
    <property type="project" value="InterPro"/>
</dbReference>
<feature type="domain" description="Syntaxin N-terminal" evidence="1">
    <location>
        <begin position="2"/>
        <end position="139"/>
    </location>
</feature>
<sequence>ASELNRKVDVIELKVNEVRHLQDEIVTQSPIRSEDLKERHAKLLAEIKELSQTVQKGLKRFRDDIKRDELGLERNSVELRIKKSHFFALNCKLKDIMSVYIQLEEQHKEKCKDMIKRQLKIVNKADVSDEKIEEILESNGVFVYISTEYNHSK</sequence>
<reference evidence="2" key="1">
    <citation type="submission" date="2017-05" db="UniProtKB">
        <authorList>
            <consortium name="EnsemblMetazoa"/>
        </authorList>
    </citation>
    <scope>IDENTIFICATION</scope>
</reference>
<dbReference type="Gene3D" id="1.20.58.70">
    <property type="match status" value="1"/>
</dbReference>
<evidence type="ECO:0000313" key="2">
    <source>
        <dbReference type="EnsemblMetazoa" id="Aqu2.1.27211_001"/>
    </source>
</evidence>
<dbReference type="GO" id="GO:0016020">
    <property type="term" value="C:membrane"/>
    <property type="evidence" value="ECO:0007669"/>
    <property type="project" value="InterPro"/>
</dbReference>
<dbReference type="EnsemblMetazoa" id="Aqu2.1.27211_001">
    <property type="protein sequence ID" value="Aqu2.1.27211_001"/>
    <property type="gene ID" value="Aqu2.1.27211"/>
</dbReference>
<name>A0A1X7UIB4_AMPQE</name>
<dbReference type="STRING" id="400682.A0A1X7UIB4"/>
<dbReference type="OrthoDB" id="10255013at2759"/>
<dbReference type="InParanoid" id="A0A1X7UIB4"/>
<protein>
    <recommendedName>
        <fullName evidence="1">Syntaxin N-terminal domain-containing protein</fullName>
    </recommendedName>
</protein>
<accession>A0A1X7UIB4</accession>
<organism evidence="2">
    <name type="scientific">Amphimedon queenslandica</name>
    <name type="common">Sponge</name>
    <dbReference type="NCBI Taxonomy" id="400682"/>
    <lineage>
        <taxon>Eukaryota</taxon>
        <taxon>Metazoa</taxon>
        <taxon>Porifera</taxon>
        <taxon>Demospongiae</taxon>
        <taxon>Heteroscleromorpha</taxon>
        <taxon>Haplosclerida</taxon>
        <taxon>Niphatidae</taxon>
        <taxon>Amphimedon</taxon>
    </lineage>
</organism>
<dbReference type="eggNOG" id="KOG0810">
    <property type="taxonomic scope" value="Eukaryota"/>
</dbReference>
<evidence type="ECO:0000259" key="1">
    <source>
        <dbReference type="Pfam" id="PF00804"/>
    </source>
</evidence>
<dbReference type="AlphaFoldDB" id="A0A1X7UIB4"/>
<proteinExistence type="predicted"/>
<dbReference type="InterPro" id="IPR010989">
    <property type="entry name" value="SNARE"/>
</dbReference>
<dbReference type="InterPro" id="IPR006011">
    <property type="entry name" value="Syntaxin_N"/>
</dbReference>
<dbReference type="Pfam" id="PF00804">
    <property type="entry name" value="Syntaxin"/>
    <property type="match status" value="1"/>
</dbReference>
<dbReference type="SUPFAM" id="SSF47661">
    <property type="entry name" value="t-snare proteins"/>
    <property type="match status" value="1"/>
</dbReference>